<reference evidence="2" key="1">
    <citation type="submission" date="2021-04" db="EMBL/GenBank/DDBJ databases">
        <title>Genomic sequence of Actinosynnema pretiosum subsp. pretiosum ATCC 31280 (C-14919).</title>
        <authorList>
            <person name="Bai L."/>
            <person name="Wang X."/>
            <person name="Xiao Y."/>
        </authorList>
    </citation>
    <scope>NUCLEOTIDE SEQUENCE</scope>
    <source>
        <strain evidence="2">ATCC 31280</strain>
    </source>
</reference>
<dbReference type="EMBL" id="CP073249">
    <property type="protein sequence ID" value="QUF01919.1"/>
    <property type="molecule type" value="Genomic_DNA"/>
</dbReference>
<sequence length="287" mass="29246">MTGNVRRPGPPWSVDLLADLHAGALTAQEENELRERIADDAEAQEILAALDATLSDLGALSNLPVPRMPEDIAARLDDVIAAEQRSRVAQVGAPGIPQQTAVAPALPGAGYPAQRQLPAFAAPVAPRTAAHPPSNVVDLAARRRKRLGWGAGLLTAAAAVVGVAVVVVPQPGAGDNVVGQPSAAPTSTSPGVPEVEGGNFGPVFGEVLAAKDYGQLESPEKLEQCLAGGGVTSTPVGFAPVKLDGRDAVMSILPGGKPGSWRVIVLDPKTCGPTNPAGVLADEVINR</sequence>
<organism evidence="2 3">
    <name type="scientific">Actinosynnema pretiosum subsp. pretiosum</name>
    <dbReference type="NCBI Taxonomy" id="103721"/>
    <lineage>
        <taxon>Bacteria</taxon>
        <taxon>Bacillati</taxon>
        <taxon>Actinomycetota</taxon>
        <taxon>Actinomycetes</taxon>
        <taxon>Pseudonocardiales</taxon>
        <taxon>Pseudonocardiaceae</taxon>
        <taxon>Actinosynnema</taxon>
    </lineage>
</organism>
<dbReference type="AlphaFoldDB" id="A0AA45L1W2"/>
<evidence type="ECO:0008006" key="4">
    <source>
        <dbReference type="Google" id="ProtNLM"/>
    </source>
</evidence>
<proteinExistence type="predicted"/>
<name>A0AA45L1W2_9PSEU</name>
<feature type="transmembrane region" description="Helical" evidence="1">
    <location>
        <begin position="147"/>
        <end position="168"/>
    </location>
</feature>
<evidence type="ECO:0000256" key="1">
    <source>
        <dbReference type="SAM" id="Phobius"/>
    </source>
</evidence>
<keyword evidence="1" id="KW-1133">Transmembrane helix</keyword>
<gene>
    <name evidence="2" type="ORF">KCV87_20560</name>
</gene>
<evidence type="ECO:0000313" key="3">
    <source>
        <dbReference type="Proteomes" id="UP000677152"/>
    </source>
</evidence>
<protein>
    <recommendedName>
        <fullName evidence="4">Anti-sigma factor</fullName>
    </recommendedName>
</protein>
<keyword evidence="1" id="KW-0812">Transmembrane</keyword>
<dbReference type="Proteomes" id="UP000677152">
    <property type="component" value="Chromosome"/>
</dbReference>
<keyword evidence="1" id="KW-0472">Membrane</keyword>
<accession>A0AA45L1W2</accession>
<evidence type="ECO:0000313" key="2">
    <source>
        <dbReference type="EMBL" id="QUF01919.1"/>
    </source>
</evidence>